<proteinExistence type="predicted"/>
<reference evidence="2 3" key="1">
    <citation type="journal article" date="2014" name="PLoS Genet.">
        <title>Phylogenetically driven sequencing of extremely halophilic archaea reveals strategies for static and dynamic osmo-response.</title>
        <authorList>
            <person name="Becker E.A."/>
            <person name="Seitzer P.M."/>
            <person name="Tritt A."/>
            <person name="Larsen D."/>
            <person name="Krusor M."/>
            <person name="Yao A.I."/>
            <person name="Wu D."/>
            <person name="Madern D."/>
            <person name="Eisen J.A."/>
            <person name="Darling A.E."/>
            <person name="Facciotti M.T."/>
        </authorList>
    </citation>
    <scope>NUCLEOTIDE SEQUENCE [LARGE SCALE GENOMIC DNA]</scope>
    <source>
        <strain evidence="2 3">100A6</strain>
    </source>
</reference>
<feature type="transmembrane region" description="Helical" evidence="1">
    <location>
        <begin position="39"/>
        <end position="58"/>
    </location>
</feature>
<name>M0LYB1_9EURY</name>
<keyword evidence="1" id="KW-0812">Transmembrane</keyword>
<dbReference type="AlphaFoldDB" id="M0LYB1"/>
<organism evidence="2 3">
    <name type="scientific">Halococcus hamelinensis 100A6</name>
    <dbReference type="NCBI Taxonomy" id="1132509"/>
    <lineage>
        <taxon>Archaea</taxon>
        <taxon>Methanobacteriati</taxon>
        <taxon>Methanobacteriota</taxon>
        <taxon>Stenosarchaea group</taxon>
        <taxon>Halobacteria</taxon>
        <taxon>Halobacteriales</taxon>
        <taxon>Halococcaceae</taxon>
        <taxon>Halococcus</taxon>
    </lineage>
</organism>
<accession>M0LYB1</accession>
<keyword evidence="3" id="KW-1185">Reference proteome</keyword>
<dbReference type="PATRIC" id="fig|1132509.6.peg.2074"/>
<evidence type="ECO:0000256" key="1">
    <source>
        <dbReference type="SAM" id="Phobius"/>
    </source>
</evidence>
<dbReference type="Proteomes" id="UP000011566">
    <property type="component" value="Unassembled WGS sequence"/>
</dbReference>
<dbReference type="eggNOG" id="arCOG14283">
    <property type="taxonomic scope" value="Archaea"/>
</dbReference>
<sequence>MTSLFERDRSTVGTAIGLAVCIVAVLGSQFLGWEWGSGQLVPAVIGIAAVVAAGVLAYQRFRN</sequence>
<comment type="caution">
    <text evidence="2">The sequence shown here is derived from an EMBL/GenBank/DDBJ whole genome shotgun (WGS) entry which is preliminary data.</text>
</comment>
<dbReference type="EMBL" id="AOMB01000029">
    <property type="protein sequence ID" value="EMA38557.1"/>
    <property type="molecule type" value="Genomic_DNA"/>
</dbReference>
<gene>
    <name evidence="2" type="ORF">C447_09182</name>
</gene>
<protein>
    <submittedName>
        <fullName evidence="2">Drug resistance transporter, Bcr/CflA subfamily protein</fullName>
    </submittedName>
</protein>
<dbReference type="OrthoDB" id="211219at2157"/>
<feature type="transmembrane region" description="Helical" evidence="1">
    <location>
        <begin position="12"/>
        <end position="33"/>
    </location>
</feature>
<evidence type="ECO:0000313" key="2">
    <source>
        <dbReference type="EMBL" id="EMA38557.1"/>
    </source>
</evidence>
<keyword evidence="1" id="KW-0472">Membrane</keyword>
<evidence type="ECO:0000313" key="3">
    <source>
        <dbReference type="Proteomes" id="UP000011566"/>
    </source>
</evidence>
<dbReference type="RefSeq" id="WP_007693142.1">
    <property type="nucleotide sequence ID" value="NZ_AJRK01000426.1"/>
</dbReference>
<keyword evidence="1" id="KW-1133">Transmembrane helix</keyword>